<evidence type="ECO:0000313" key="1">
    <source>
        <dbReference type="EMBL" id="GAT43324.1"/>
    </source>
</evidence>
<keyword evidence="2" id="KW-1185">Reference proteome</keyword>
<sequence>MSPAAHTLYQRLQSRKHGIPLLTPEPNENLPGDYRQVGVRIGDVGVLRNGSLEVLFNACLGADASINTQFGTFLPTSLDPFLLDKSAVSKRLFHSPGTIITTAQMIEVEVESGVSSVVPPSIAISAGASVKLAFKSASGAALVLLLDGYRPAVLFPGR</sequence>
<proteinExistence type="predicted"/>
<organism evidence="1 2">
    <name type="scientific">Mycena chlorophos</name>
    <name type="common">Agaric fungus</name>
    <name type="synonym">Agaricus chlorophos</name>
    <dbReference type="NCBI Taxonomy" id="658473"/>
    <lineage>
        <taxon>Eukaryota</taxon>
        <taxon>Fungi</taxon>
        <taxon>Dikarya</taxon>
        <taxon>Basidiomycota</taxon>
        <taxon>Agaricomycotina</taxon>
        <taxon>Agaricomycetes</taxon>
        <taxon>Agaricomycetidae</taxon>
        <taxon>Agaricales</taxon>
        <taxon>Marasmiineae</taxon>
        <taxon>Mycenaceae</taxon>
        <taxon>Mycena</taxon>
    </lineage>
</organism>
<name>A0ABQ0KWN7_MYCCL</name>
<gene>
    <name evidence="1" type="ORF">MCHLO_01011</name>
</gene>
<dbReference type="EMBL" id="DF838846">
    <property type="protein sequence ID" value="GAT43324.1"/>
    <property type="molecule type" value="Genomic_DNA"/>
</dbReference>
<dbReference type="Proteomes" id="UP000815677">
    <property type="component" value="Unassembled WGS sequence"/>
</dbReference>
<protein>
    <submittedName>
        <fullName evidence="1">Uncharacterized protein</fullName>
    </submittedName>
</protein>
<evidence type="ECO:0000313" key="2">
    <source>
        <dbReference type="Proteomes" id="UP000815677"/>
    </source>
</evidence>
<reference evidence="1" key="1">
    <citation type="submission" date="2014-09" db="EMBL/GenBank/DDBJ databases">
        <title>Genome sequence of the luminous mushroom Mycena chlorophos for searching fungal bioluminescence genes.</title>
        <authorList>
            <person name="Tanaka Y."/>
            <person name="Kasuga D."/>
            <person name="Oba Y."/>
            <person name="Hase S."/>
            <person name="Sato K."/>
            <person name="Oba Y."/>
            <person name="Sakakibara Y."/>
        </authorList>
    </citation>
    <scope>NUCLEOTIDE SEQUENCE</scope>
</reference>
<accession>A0ABQ0KWN7</accession>
<feature type="non-terminal residue" evidence="1">
    <location>
        <position position="158"/>
    </location>
</feature>